<dbReference type="AlphaFoldDB" id="A0A5C3QIC3"/>
<evidence type="ECO:0000256" key="1">
    <source>
        <dbReference type="SAM" id="MobiDB-lite"/>
    </source>
</evidence>
<reference evidence="4 5" key="1">
    <citation type="journal article" date="2019" name="Nat. Ecol. Evol.">
        <title>Megaphylogeny resolves global patterns of mushroom evolution.</title>
        <authorList>
            <person name="Varga T."/>
            <person name="Krizsan K."/>
            <person name="Foldi C."/>
            <person name="Dima B."/>
            <person name="Sanchez-Garcia M."/>
            <person name="Sanchez-Ramirez S."/>
            <person name="Szollosi G.J."/>
            <person name="Szarkandi J.G."/>
            <person name="Papp V."/>
            <person name="Albert L."/>
            <person name="Andreopoulos W."/>
            <person name="Angelini C."/>
            <person name="Antonin V."/>
            <person name="Barry K.W."/>
            <person name="Bougher N.L."/>
            <person name="Buchanan P."/>
            <person name="Buyck B."/>
            <person name="Bense V."/>
            <person name="Catcheside P."/>
            <person name="Chovatia M."/>
            <person name="Cooper J."/>
            <person name="Damon W."/>
            <person name="Desjardin D."/>
            <person name="Finy P."/>
            <person name="Geml J."/>
            <person name="Haridas S."/>
            <person name="Hughes K."/>
            <person name="Justo A."/>
            <person name="Karasinski D."/>
            <person name="Kautmanova I."/>
            <person name="Kiss B."/>
            <person name="Kocsube S."/>
            <person name="Kotiranta H."/>
            <person name="LaButti K.M."/>
            <person name="Lechner B.E."/>
            <person name="Liimatainen K."/>
            <person name="Lipzen A."/>
            <person name="Lukacs Z."/>
            <person name="Mihaltcheva S."/>
            <person name="Morgado L.N."/>
            <person name="Niskanen T."/>
            <person name="Noordeloos M.E."/>
            <person name="Ohm R.A."/>
            <person name="Ortiz-Santana B."/>
            <person name="Ovrebo C."/>
            <person name="Racz N."/>
            <person name="Riley R."/>
            <person name="Savchenko A."/>
            <person name="Shiryaev A."/>
            <person name="Soop K."/>
            <person name="Spirin V."/>
            <person name="Szebenyi C."/>
            <person name="Tomsovsky M."/>
            <person name="Tulloss R.E."/>
            <person name="Uehling J."/>
            <person name="Grigoriev I.V."/>
            <person name="Vagvolgyi C."/>
            <person name="Papp T."/>
            <person name="Martin F.M."/>
            <person name="Miettinen O."/>
            <person name="Hibbett D.S."/>
            <person name="Nagy L.G."/>
        </authorList>
    </citation>
    <scope>NUCLEOTIDE SEQUENCE [LARGE SCALE GENOMIC DNA]</scope>
    <source>
        <strain evidence="4 5">CBS 309.79</strain>
    </source>
</reference>
<dbReference type="Pfam" id="PF20151">
    <property type="entry name" value="DUF6533"/>
    <property type="match status" value="1"/>
</dbReference>
<feature type="transmembrane region" description="Helical" evidence="2">
    <location>
        <begin position="93"/>
        <end position="114"/>
    </location>
</feature>
<feature type="region of interest" description="Disordered" evidence="1">
    <location>
        <begin position="307"/>
        <end position="329"/>
    </location>
</feature>
<evidence type="ECO:0000256" key="2">
    <source>
        <dbReference type="SAM" id="Phobius"/>
    </source>
</evidence>
<sequence length="329" mass="37124">MSLDSDPWEELLQVIYEGAHQLEVSRYSAIALFSLSIYDWLLCLADEMELIYRARWTLIKVTYLICRYYPLLVGPVFMVMWLGDHTFETCEGFIHPFYVLIVPCQVAAQAVMILRAHGFTAHNKIYLIILVLALGAVTAAQLWLFGTQFSASTDQYFAFGPKTACFGNDSSTDNLQTIYISNMNPGLVMLGSFLIDLLVIVFVLLHSFRIRSSQGRLGQTFLLQALIFFIVMAAVNLLTAVTYFQRNKTYNGFGLPFAFLLPPIIACRIVLQLRRLVTPTETHELREQSQVVREAFELLVIQDVEAPSPSASPTSNTFLSPAQNLKPSR</sequence>
<keyword evidence="5" id="KW-1185">Reference proteome</keyword>
<keyword evidence="2" id="KW-1133">Transmembrane helix</keyword>
<feature type="transmembrane region" description="Helical" evidence="2">
    <location>
        <begin position="57"/>
        <end position="81"/>
    </location>
</feature>
<keyword evidence="2" id="KW-0472">Membrane</keyword>
<gene>
    <name evidence="4" type="ORF">BDV98DRAFT_567543</name>
</gene>
<dbReference type="Proteomes" id="UP000305067">
    <property type="component" value="Unassembled WGS sequence"/>
</dbReference>
<feature type="compositionally biased region" description="Polar residues" evidence="1">
    <location>
        <begin position="314"/>
        <end position="329"/>
    </location>
</feature>
<name>A0A5C3QIC3_9AGAR</name>
<feature type="transmembrane region" description="Helical" evidence="2">
    <location>
        <begin position="187"/>
        <end position="208"/>
    </location>
</feature>
<feature type="transmembrane region" description="Helical" evidence="2">
    <location>
        <begin position="27"/>
        <end position="45"/>
    </location>
</feature>
<protein>
    <recommendedName>
        <fullName evidence="3">DUF6533 domain-containing protein</fullName>
    </recommendedName>
</protein>
<feature type="domain" description="DUF6533" evidence="3">
    <location>
        <begin position="27"/>
        <end position="72"/>
    </location>
</feature>
<evidence type="ECO:0000313" key="5">
    <source>
        <dbReference type="Proteomes" id="UP000305067"/>
    </source>
</evidence>
<dbReference type="InterPro" id="IPR045340">
    <property type="entry name" value="DUF6533"/>
</dbReference>
<feature type="transmembrane region" description="Helical" evidence="2">
    <location>
        <begin position="126"/>
        <end position="146"/>
    </location>
</feature>
<evidence type="ECO:0000313" key="4">
    <source>
        <dbReference type="EMBL" id="TFL01793.1"/>
    </source>
</evidence>
<proteinExistence type="predicted"/>
<evidence type="ECO:0000259" key="3">
    <source>
        <dbReference type="Pfam" id="PF20151"/>
    </source>
</evidence>
<feature type="transmembrane region" description="Helical" evidence="2">
    <location>
        <begin position="220"/>
        <end position="244"/>
    </location>
</feature>
<accession>A0A5C3QIC3</accession>
<organism evidence="4 5">
    <name type="scientific">Pterulicium gracile</name>
    <dbReference type="NCBI Taxonomy" id="1884261"/>
    <lineage>
        <taxon>Eukaryota</taxon>
        <taxon>Fungi</taxon>
        <taxon>Dikarya</taxon>
        <taxon>Basidiomycota</taxon>
        <taxon>Agaricomycotina</taxon>
        <taxon>Agaricomycetes</taxon>
        <taxon>Agaricomycetidae</taxon>
        <taxon>Agaricales</taxon>
        <taxon>Pleurotineae</taxon>
        <taxon>Pterulaceae</taxon>
        <taxon>Pterulicium</taxon>
    </lineage>
</organism>
<dbReference type="EMBL" id="ML178824">
    <property type="protein sequence ID" value="TFL01793.1"/>
    <property type="molecule type" value="Genomic_DNA"/>
</dbReference>
<keyword evidence="2" id="KW-0812">Transmembrane</keyword>
<dbReference type="OrthoDB" id="3251775at2759"/>
<feature type="transmembrane region" description="Helical" evidence="2">
    <location>
        <begin position="250"/>
        <end position="271"/>
    </location>
</feature>